<comment type="subcellular location">
    <subcellularLocation>
        <location evidence="1">Membrane</location>
        <topology evidence="1">Multi-pass membrane protein</topology>
    </subcellularLocation>
</comment>
<keyword evidence="7 10" id="KW-0472">Membrane</keyword>
<dbReference type="GO" id="GO:1905039">
    <property type="term" value="P:carboxylic acid transmembrane transport"/>
    <property type="evidence" value="ECO:0007669"/>
    <property type="project" value="UniProtKB-ARBA"/>
</dbReference>
<feature type="transmembrane region" description="Helical" evidence="10">
    <location>
        <begin position="439"/>
        <end position="461"/>
    </location>
</feature>
<accession>A0A1H2T9Z2</accession>
<evidence type="ECO:0000256" key="7">
    <source>
        <dbReference type="ARBA" id="ARBA00023136"/>
    </source>
</evidence>
<feature type="transmembrane region" description="Helical" evidence="10">
    <location>
        <begin position="344"/>
        <end position="362"/>
    </location>
</feature>
<dbReference type="GO" id="GO:0008514">
    <property type="term" value="F:organic anion transmembrane transporter activity"/>
    <property type="evidence" value="ECO:0007669"/>
    <property type="project" value="UniProtKB-ARBA"/>
</dbReference>
<protein>
    <recommendedName>
        <fullName evidence="3">Sodium-dependent dicarboxylate transporter SdcS</fullName>
    </recommendedName>
    <alternativeName>
        <fullName evidence="8">Na(+)/dicarboxylate symporter</fullName>
    </alternativeName>
</protein>
<dbReference type="GO" id="GO:0005886">
    <property type="term" value="C:plasma membrane"/>
    <property type="evidence" value="ECO:0007669"/>
    <property type="project" value="TreeGrafter"/>
</dbReference>
<dbReference type="Proteomes" id="UP000199488">
    <property type="component" value="Unassembled WGS sequence"/>
</dbReference>
<keyword evidence="5" id="KW-0813">Transport</keyword>
<feature type="transmembrane region" description="Helical" evidence="10">
    <location>
        <begin position="408"/>
        <end position="427"/>
    </location>
</feature>
<feature type="transmembrane region" description="Helical" evidence="10">
    <location>
        <begin position="205"/>
        <end position="227"/>
    </location>
</feature>
<dbReference type="CDD" id="cd01115">
    <property type="entry name" value="SLC13_permease"/>
    <property type="match status" value="1"/>
</dbReference>
<feature type="transmembrane region" description="Helical" evidence="10">
    <location>
        <begin position="77"/>
        <end position="94"/>
    </location>
</feature>
<reference evidence="11 12" key="1">
    <citation type="submission" date="2016-10" db="EMBL/GenBank/DDBJ databases">
        <authorList>
            <person name="de Groot N.N."/>
        </authorList>
    </citation>
    <scope>NUCLEOTIDE SEQUENCE [LARGE SCALE GENOMIC DNA]</scope>
    <source>
        <strain evidence="11 12">DSM 23126</strain>
    </source>
</reference>
<evidence type="ECO:0000313" key="11">
    <source>
        <dbReference type="EMBL" id="SDW40515.1"/>
    </source>
</evidence>
<proteinExistence type="inferred from homology"/>
<dbReference type="RefSeq" id="WP_091612680.1">
    <property type="nucleotide sequence ID" value="NZ_FNNC01000002.1"/>
</dbReference>
<keyword evidence="4 10" id="KW-0812">Transmembrane</keyword>
<dbReference type="STRING" id="1122204.SAMN05421781_1302"/>
<evidence type="ECO:0000256" key="4">
    <source>
        <dbReference type="ARBA" id="ARBA00022692"/>
    </source>
</evidence>
<evidence type="ECO:0000256" key="10">
    <source>
        <dbReference type="SAM" id="Phobius"/>
    </source>
</evidence>
<feature type="transmembrane region" description="Helical" evidence="10">
    <location>
        <begin position="177"/>
        <end position="199"/>
    </location>
</feature>
<dbReference type="Pfam" id="PF00939">
    <property type="entry name" value="Na_sulph_symp"/>
    <property type="match status" value="1"/>
</dbReference>
<feature type="transmembrane region" description="Helical" evidence="10">
    <location>
        <begin position="287"/>
        <end position="309"/>
    </location>
</feature>
<evidence type="ECO:0000256" key="2">
    <source>
        <dbReference type="ARBA" id="ARBA00006772"/>
    </source>
</evidence>
<keyword evidence="5" id="KW-0769">Symport</keyword>
<evidence type="ECO:0000256" key="8">
    <source>
        <dbReference type="ARBA" id="ARBA00031174"/>
    </source>
</evidence>
<feature type="region of interest" description="Disordered" evidence="9">
    <location>
        <begin position="24"/>
        <end position="69"/>
    </location>
</feature>
<keyword evidence="6 10" id="KW-1133">Transmembrane helix</keyword>
<gene>
    <name evidence="11" type="ORF">SAMN05421781_1302</name>
</gene>
<dbReference type="InterPro" id="IPR001898">
    <property type="entry name" value="SLC13A/DASS"/>
</dbReference>
<organism evidence="11 12">
    <name type="scientific">Marinococcus luteus</name>
    <dbReference type="NCBI Taxonomy" id="1122204"/>
    <lineage>
        <taxon>Bacteria</taxon>
        <taxon>Bacillati</taxon>
        <taxon>Bacillota</taxon>
        <taxon>Bacilli</taxon>
        <taxon>Bacillales</taxon>
        <taxon>Bacillaceae</taxon>
        <taxon>Marinococcus</taxon>
    </lineage>
</organism>
<evidence type="ECO:0000256" key="3">
    <source>
        <dbReference type="ARBA" id="ARBA00020150"/>
    </source>
</evidence>
<dbReference type="PANTHER" id="PTHR10283:SF82">
    <property type="entry name" value="SOLUTE CARRIER FAMILY 13 MEMBER 2"/>
    <property type="match status" value="1"/>
</dbReference>
<evidence type="ECO:0000256" key="9">
    <source>
        <dbReference type="SAM" id="MobiDB-lite"/>
    </source>
</evidence>
<comment type="similarity">
    <text evidence="2">Belongs to the SLC13A/DASS transporter (TC 2.A.47) family. NADC subfamily.</text>
</comment>
<evidence type="ECO:0000256" key="5">
    <source>
        <dbReference type="ARBA" id="ARBA00022847"/>
    </source>
</evidence>
<feature type="transmembrane region" description="Helical" evidence="10">
    <location>
        <begin position="473"/>
        <end position="492"/>
    </location>
</feature>
<sequence>MKNTVASGWKTLWNSHRQTKKLLNVFQTDRSPKRHKEEEIQDPSTAGRNKSSGSDGGGGDDGGDSGGQDPSYKRPQLVGLILGPLLFLITMLFLDPSGLSYEGKAVLATTLWIATWWITEAIPIPATSLLPIVLLPITGALDGDTVVSAYGNDIIFLFLGGFFIAYAMEKWNLHKRIALFIIAVIGTSTNRIILGFMVATGFLSMWVSNTASTMMMLPIALAITYQVSEALKGEQDSEKEVKKFEKALIFGVGYAGTVGGLGTLIGTPPLSILAAQSEELFGQQISFAQWIMFGAPIVAVFLLLVWFYLTRFVYNVGFSTIPGGRDMIQSERTKLGAMKYEEKIVMAVFVFAAVMWITRSFFWENVVGISGLSDGGIAMIATVLLFLIPATKEQEDPRVLVWKDSREIPWGILLLFGGGLAIAAGFSNTDLAEWIGNSLTILEGVNIILVILVSATLVLFLTEITSNTATGTMIIPLVASLALAIQVHPFALMVPCAMAANCAFMLPVGTPPNAIIFGSGKIRIIDMVKNGFWLNIIAIILITVLVYSVLPTLWGIDLTTVPDSFRNN</sequence>
<feature type="transmembrane region" description="Helical" evidence="10">
    <location>
        <begin position="368"/>
        <end position="388"/>
    </location>
</feature>
<evidence type="ECO:0000256" key="1">
    <source>
        <dbReference type="ARBA" id="ARBA00004141"/>
    </source>
</evidence>
<feature type="transmembrane region" description="Helical" evidence="10">
    <location>
        <begin position="532"/>
        <end position="556"/>
    </location>
</feature>
<feature type="transmembrane region" description="Helical" evidence="10">
    <location>
        <begin position="247"/>
        <end position="267"/>
    </location>
</feature>
<evidence type="ECO:0000256" key="6">
    <source>
        <dbReference type="ARBA" id="ARBA00022989"/>
    </source>
</evidence>
<dbReference type="AlphaFoldDB" id="A0A1H2T9Z2"/>
<dbReference type="NCBIfam" id="TIGR00785">
    <property type="entry name" value="dass"/>
    <property type="match status" value="1"/>
</dbReference>
<name>A0A1H2T9Z2_9BACI</name>
<feature type="transmembrane region" description="Helical" evidence="10">
    <location>
        <begin position="146"/>
        <end position="165"/>
    </location>
</feature>
<dbReference type="GO" id="GO:0015293">
    <property type="term" value="F:symporter activity"/>
    <property type="evidence" value="ECO:0007669"/>
    <property type="project" value="UniProtKB-KW"/>
</dbReference>
<feature type="transmembrane region" description="Helical" evidence="10">
    <location>
        <begin position="498"/>
        <end position="520"/>
    </location>
</feature>
<evidence type="ECO:0000313" key="12">
    <source>
        <dbReference type="Proteomes" id="UP000199488"/>
    </source>
</evidence>
<dbReference type="PANTHER" id="PTHR10283">
    <property type="entry name" value="SOLUTE CARRIER FAMILY 13 MEMBER"/>
    <property type="match status" value="1"/>
</dbReference>
<keyword evidence="12" id="KW-1185">Reference proteome</keyword>
<dbReference type="EMBL" id="FNNC01000002">
    <property type="protein sequence ID" value="SDW40515.1"/>
    <property type="molecule type" value="Genomic_DNA"/>
</dbReference>
<feature type="compositionally biased region" description="Gly residues" evidence="9">
    <location>
        <begin position="54"/>
        <end position="66"/>
    </location>
</feature>
<dbReference type="OrthoDB" id="9766267at2"/>